<dbReference type="EMBL" id="SOHA01000039">
    <property type="protein sequence ID" value="TFD27518.1"/>
    <property type="molecule type" value="Genomic_DNA"/>
</dbReference>
<name>A0A4Y8JRG9_9MICO</name>
<organism evidence="1 2">
    <name type="scientific">Cryobacterium cryoconiti</name>
    <dbReference type="NCBI Taxonomy" id="1259239"/>
    <lineage>
        <taxon>Bacteria</taxon>
        <taxon>Bacillati</taxon>
        <taxon>Actinomycetota</taxon>
        <taxon>Actinomycetes</taxon>
        <taxon>Micrococcales</taxon>
        <taxon>Microbacteriaceae</taxon>
        <taxon>Cryobacterium</taxon>
    </lineage>
</organism>
<dbReference type="Pfam" id="PF09355">
    <property type="entry name" value="Phage_Gp19"/>
    <property type="match status" value="1"/>
</dbReference>
<evidence type="ECO:0000313" key="2">
    <source>
        <dbReference type="Proteomes" id="UP000297472"/>
    </source>
</evidence>
<accession>A0A4Y8JRG9</accession>
<comment type="caution">
    <text evidence="1">The sequence shown here is derived from an EMBL/GenBank/DDBJ whole genome shotgun (WGS) entry which is preliminary data.</text>
</comment>
<protein>
    <submittedName>
        <fullName evidence="1">Uncharacterized protein</fullName>
    </submittedName>
</protein>
<dbReference type="OrthoDB" id="5073809at2"/>
<proteinExistence type="predicted"/>
<gene>
    <name evidence="1" type="ORF">E3T49_13330</name>
</gene>
<dbReference type="AlphaFoldDB" id="A0A4Y8JRG9"/>
<keyword evidence="2" id="KW-1185">Reference proteome</keyword>
<sequence length="122" mass="13293">MQAFASAEDLKNAWRTLTVDEAASADALLEEASNKLRGVSPGIDARVLTNELAKANAKAAVVNAVKRVFMNPEGYLTETIDGYVYRFDSAISRGEVYISEADLATLRRRRASWGTVNLRAGI</sequence>
<dbReference type="RefSeq" id="WP_134425388.1">
    <property type="nucleotide sequence ID" value="NZ_SOHA01000039.1"/>
</dbReference>
<evidence type="ECO:0000313" key="1">
    <source>
        <dbReference type="EMBL" id="TFD27518.1"/>
    </source>
</evidence>
<reference evidence="1 2" key="1">
    <citation type="submission" date="2019-03" db="EMBL/GenBank/DDBJ databases">
        <title>Genomics of glacier-inhabiting Cryobacterium strains.</title>
        <authorList>
            <person name="Liu Q."/>
            <person name="Xin Y.-H."/>
        </authorList>
    </citation>
    <scope>NUCLEOTIDE SEQUENCE [LARGE SCALE GENOMIC DNA]</scope>
    <source>
        <strain evidence="1 2">TMT1-51</strain>
    </source>
</reference>
<dbReference type="InterPro" id="IPR018963">
    <property type="entry name" value="Mycophage_D29_Gp19"/>
</dbReference>
<dbReference type="Proteomes" id="UP000297472">
    <property type="component" value="Unassembled WGS sequence"/>
</dbReference>